<evidence type="ECO:0000313" key="2">
    <source>
        <dbReference type="Proteomes" id="UP000265520"/>
    </source>
</evidence>
<dbReference type="Proteomes" id="UP000265520">
    <property type="component" value="Unassembled WGS sequence"/>
</dbReference>
<dbReference type="AlphaFoldDB" id="A0A392RUL9"/>
<keyword evidence="2" id="KW-1185">Reference proteome</keyword>
<accession>A0A392RUL9</accession>
<evidence type="ECO:0000313" key="1">
    <source>
        <dbReference type="EMBL" id="MCI39847.1"/>
    </source>
</evidence>
<sequence>MGFRFSGIVKRASLVANRAASKAVDIQKGYLAV</sequence>
<proteinExistence type="predicted"/>
<feature type="non-terminal residue" evidence="1">
    <location>
        <position position="33"/>
    </location>
</feature>
<organism evidence="1 2">
    <name type="scientific">Trifolium medium</name>
    <dbReference type="NCBI Taxonomy" id="97028"/>
    <lineage>
        <taxon>Eukaryota</taxon>
        <taxon>Viridiplantae</taxon>
        <taxon>Streptophyta</taxon>
        <taxon>Embryophyta</taxon>
        <taxon>Tracheophyta</taxon>
        <taxon>Spermatophyta</taxon>
        <taxon>Magnoliopsida</taxon>
        <taxon>eudicotyledons</taxon>
        <taxon>Gunneridae</taxon>
        <taxon>Pentapetalae</taxon>
        <taxon>rosids</taxon>
        <taxon>fabids</taxon>
        <taxon>Fabales</taxon>
        <taxon>Fabaceae</taxon>
        <taxon>Papilionoideae</taxon>
        <taxon>50 kb inversion clade</taxon>
        <taxon>NPAAA clade</taxon>
        <taxon>Hologalegina</taxon>
        <taxon>IRL clade</taxon>
        <taxon>Trifolieae</taxon>
        <taxon>Trifolium</taxon>
    </lineage>
</organism>
<reference evidence="1 2" key="1">
    <citation type="journal article" date="2018" name="Front. Plant Sci.">
        <title>Red Clover (Trifolium pratense) and Zigzag Clover (T. medium) - A Picture of Genomic Similarities and Differences.</title>
        <authorList>
            <person name="Dluhosova J."/>
            <person name="Istvanek J."/>
            <person name="Nedelnik J."/>
            <person name="Repkova J."/>
        </authorList>
    </citation>
    <scope>NUCLEOTIDE SEQUENCE [LARGE SCALE GENOMIC DNA]</scope>
    <source>
        <strain evidence="2">cv. 10/8</strain>
        <tissue evidence="1">Leaf</tissue>
    </source>
</reference>
<dbReference type="EMBL" id="LXQA010272524">
    <property type="protein sequence ID" value="MCI39847.1"/>
    <property type="molecule type" value="Genomic_DNA"/>
</dbReference>
<name>A0A392RUL9_9FABA</name>
<protein>
    <submittedName>
        <fullName evidence="1">Auxin-induced protein</fullName>
    </submittedName>
</protein>
<comment type="caution">
    <text evidence="1">The sequence shown here is derived from an EMBL/GenBank/DDBJ whole genome shotgun (WGS) entry which is preliminary data.</text>
</comment>